<dbReference type="InterPro" id="IPR014347">
    <property type="entry name" value="Tautomerase/MIF_sf"/>
</dbReference>
<dbReference type="Proteomes" id="UP000463700">
    <property type="component" value="Unassembled WGS sequence"/>
</dbReference>
<dbReference type="SUPFAM" id="SSF55331">
    <property type="entry name" value="Tautomerase/MIF"/>
    <property type="match status" value="1"/>
</dbReference>
<dbReference type="AlphaFoldDB" id="A0A6N6W345"/>
<dbReference type="EMBL" id="VOSW01000138">
    <property type="protein sequence ID" value="KAE8754234.1"/>
    <property type="molecule type" value="Genomic_DNA"/>
</dbReference>
<organism evidence="1 2">
    <name type="scientific">Paraburkholderia madseniana</name>
    <dbReference type="NCBI Taxonomy" id="2599607"/>
    <lineage>
        <taxon>Bacteria</taxon>
        <taxon>Pseudomonadati</taxon>
        <taxon>Pseudomonadota</taxon>
        <taxon>Betaproteobacteria</taxon>
        <taxon>Burkholderiales</taxon>
        <taxon>Burkholderiaceae</taxon>
        <taxon>Paraburkholderia</taxon>
    </lineage>
</organism>
<dbReference type="Gene3D" id="3.30.429.10">
    <property type="entry name" value="Macrophage Migration Inhibitory Factor"/>
    <property type="match status" value="1"/>
</dbReference>
<accession>A0A6N6W345</accession>
<evidence type="ECO:0000313" key="2">
    <source>
        <dbReference type="Proteomes" id="UP000463700"/>
    </source>
</evidence>
<dbReference type="OrthoDB" id="3395834at2"/>
<dbReference type="RefSeq" id="WP_154567065.1">
    <property type="nucleotide sequence ID" value="NZ_VOSW01000138.1"/>
</dbReference>
<name>A0A6N6W345_9BURK</name>
<gene>
    <name evidence="1" type="ORF">FSO04_40815</name>
</gene>
<protein>
    <submittedName>
        <fullName evidence="1">Tautomerase PptA</fullName>
    </submittedName>
</protein>
<evidence type="ECO:0000313" key="1">
    <source>
        <dbReference type="EMBL" id="KAE8754234.1"/>
    </source>
</evidence>
<sequence>MPQIELLFVERPELTAEARQTIASELTEVLKRHLGSTDGSLSVGITEFAKAQWKPEIYDRTISPRLDSLIKMPGYSY</sequence>
<reference evidence="1 2" key="1">
    <citation type="journal article" date="2020" name="Int. J. Syst. Evol. Microbiol.">
        <title>Paraburkholderia madseniana sp. nov., a phenolic acid-degrading bacterium isolated from acidic forest soil.</title>
        <authorList>
            <person name="Wilhelm R.C."/>
            <person name="Murphy S.J.L."/>
            <person name="Feriancek N.M."/>
            <person name="Karasz D.C."/>
            <person name="DeRito C.M."/>
            <person name="Newman J.D."/>
            <person name="Buckley D.H."/>
        </authorList>
    </citation>
    <scope>NUCLEOTIDE SEQUENCE [LARGE SCALE GENOMIC DNA]</scope>
    <source>
        <strain evidence="1 2">RP11</strain>
    </source>
</reference>
<comment type="caution">
    <text evidence="1">The sequence shown here is derived from an EMBL/GenBank/DDBJ whole genome shotgun (WGS) entry which is preliminary data.</text>
</comment>
<proteinExistence type="predicted"/>